<dbReference type="GO" id="GO:0003824">
    <property type="term" value="F:catalytic activity"/>
    <property type="evidence" value="ECO:0007669"/>
    <property type="project" value="UniProtKB-ARBA"/>
</dbReference>
<feature type="domain" description="Aerobactin siderophore biosynthesis IucA/IucC-like C-terminal" evidence="1">
    <location>
        <begin position="73"/>
        <end position="195"/>
    </location>
</feature>
<dbReference type="InterPro" id="IPR024726">
    <property type="entry name" value="FhuF_C"/>
</dbReference>
<dbReference type="KEGG" id="pib:BBD41_00630"/>
<dbReference type="GO" id="GO:0051537">
    <property type="term" value="F:2 iron, 2 sulfur cluster binding"/>
    <property type="evidence" value="ECO:0007669"/>
    <property type="project" value="InterPro"/>
</dbReference>
<proteinExistence type="predicted"/>
<dbReference type="AlphaFoldDB" id="A0A1B2DU33"/>
<gene>
    <name evidence="3" type="ORF">BBD41_00630</name>
</gene>
<reference evidence="3" key="1">
    <citation type="submission" date="2016-08" db="EMBL/GenBank/DDBJ databases">
        <title>Complete Genome Seqeunce of Paenibacillus sp. nov. IHBB 9852 from high altitute lake of Indian trans-Himalayas.</title>
        <authorList>
            <person name="Kiran S."/>
            <person name="Swarnkar M.K."/>
            <person name="Rana A."/>
            <person name="Tewari R."/>
            <person name="Gulati A."/>
        </authorList>
    </citation>
    <scope>NUCLEOTIDE SEQUENCE [LARGE SCALE GENOMIC DNA]</scope>
    <source>
        <strain evidence="3">IHBB 9852</strain>
    </source>
</reference>
<evidence type="ECO:0008006" key="4">
    <source>
        <dbReference type="Google" id="ProtNLM"/>
    </source>
</evidence>
<dbReference type="Pfam" id="PF11575">
    <property type="entry name" value="FhuF_C"/>
    <property type="match status" value="1"/>
</dbReference>
<accession>A0A1B2DU33</accession>
<dbReference type="InterPro" id="IPR022770">
    <property type="entry name" value="IucA/IucC-like_C"/>
</dbReference>
<name>A0A1B2DU33_9BACL</name>
<protein>
    <recommendedName>
        <fullName evidence="4">Ferric iron reductase</fullName>
    </recommendedName>
</protein>
<sequence>MNRPHPLNADEAATLQAQYRVQATVSPIDGYDALSASRLVRASALLESDGCDAFLDDLAIRLGTDSRPIAASMLAKRYAAVVAVPFFHALTCFDKELDLPLGSVLLRSGEEPGGHWLEGMTVDGLLRARAVTCAESRESWRLRAAENFVRFHLTLLWQSLSRSSGLPAMILWENTAVRLFSLYEKKLPKLNAVPAAKIEDDLRFLLHTLPAEAFGQRQQPFARFYSGSDVFQAFQEQKPGISRTRLTCCLYYRVPREGGYCEACPKAVRQSRSKAVDPERKQN</sequence>
<dbReference type="Pfam" id="PF06276">
    <property type="entry name" value="FhuF"/>
    <property type="match status" value="1"/>
</dbReference>
<evidence type="ECO:0000259" key="1">
    <source>
        <dbReference type="Pfam" id="PF06276"/>
    </source>
</evidence>
<evidence type="ECO:0000259" key="2">
    <source>
        <dbReference type="Pfam" id="PF11575"/>
    </source>
</evidence>
<organism evidence="3">
    <name type="scientific">Paenibacillus ihbetae</name>
    <dbReference type="NCBI Taxonomy" id="1870820"/>
    <lineage>
        <taxon>Bacteria</taxon>
        <taxon>Bacillati</taxon>
        <taxon>Bacillota</taxon>
        <taxon>Bacilli</taxon>
        <taxon>Bacillales</taxon>
        <taxon>Paenibacillaceae</taxon>
        <taxon>Paenibacillus</taxon>
    </lineage>
</organism>
<dbReference type="EMBL" id="CP016809">
    <property type="protein sequence ID" value="ANY71209.1"/>
    <property type="molecule type" value="Genomic_DNA"/>
</dbReference>
<dbReference type="RefSeq" id="WP_099476373.1">
    <property type="nucleotide sequence ID" value="NZ_CP016809.1"/>
</dbReference>
<evidence type="ECO:0000313" key="3">
    <source>
        <dbReference type="EMBL" id="ANY71209.1"/>
    </source>
</evidence>
<feature type="domain" description="Ferric siderophore reductase C-terminal" evidence="2">
    <location>
        <begin position="245"/>
        <end position="266"/>
    </location>
</feature>